<protein>
    <submittedName>
        <fullName evidence="6">Annexin D4</fullName>
    </submittedName>
</protein>
<dbReference type="GO" id="GO:0001786">
    <property type="term" value="F:phosphatidylserine binding"/>
    <property type="evidence" value="ECO:0007669"/>
    <property type="project" value="TreeGrafter"/>
</dbReference>
<dbReference type="GO" id="GO:0005509">
    <property type="term" value="F:calcium ion binding"/>
    <property type="evidence" value="ECO:0007669"/>
    <property type="project" value="InterPro"/>
</dbReference>
<feature type="non-terminal residue" evidence="6">
    <location>
        <position position="352"/>
    </location>
</feature>
<evidence type="ECO:0000256" key="3">
    <source>
        <dbReference type="ARBA" id="ARBA00022837"/>
    </source>
</evidence>
<evidence type="ECO:0000256" key="4">
    <source>
        <dbReference type="ARBA" id="ARBA00023216"/>
    </source>
</evidence>
<dbReference type="FunFam" id="1.10.220.10:FF:000006">
    <property type="entry name" value="Annexin"/>
    <property type="match status" value="1"/>
</dbReference>
<dbReference type="InterPro" id="IPR018502">
    <property type="entry name" value="Annexin_repeat"/>
</dbReference>
<dbReference type="STRING" id="157652.A0A371EP96"/>
<dbReference type="PANTHER" id="PTHR10502">
    <property type="entry name" value="ANNEXIN"/>
    <property type="match status" value="1"/>
</dbReference>
<dbReference type="FunFam" id="1.10.220.10:FF:000014">
    <property type="entry name" value="annexin D4"/>
    <property type="match status" value="1"/>
</dbReference>
<dbReference type="GO" id="GO:0009414">
    <property type="term" value="P:response to water deprivation"/>
    <property type="evidence" value="ECO:0007669"/>
    <property type="project" value="TreeGrafter"/>
</dbReference>
<dbReference type="PROSITE" id="PS51897">
    <property type="entry name" value="ANNEXIN_2"/>
    <property type="match status" value="2"/>
</dbReference>
<keyword evidence="5" id="KW-0111">Calcium/phospholipid-binding</keyword>
<accession>A0A371EP96</accession>
<dbReference type="GO" id="GO:0009409">
    <property type="term" value="P:response to cold"/>
    <property type="evidence" value="ECO:0007669"/>
    <property type="project" value="TreeGrafter"/>
</dbReference>
<keyword evidence="1" id="KW-0479">Metal-binding</keyword>
<dbReference type="PRINTS" id="PR00196">
    <property type="entry name" value="ANNEXIN"/>
</dbReference>
<evidence type="ECO:0000256" key="5">
    <source>
        <dbReference type="ARBA" id="ARBA00023302"/>
    </source>
</evidence>
<evidence type="ECO:0000313" key="7">
    <source>
        <dbReference type="Proteomes" id="UP000257109"/>
    </source>
</evidence>
<dbReference type="FunFam" id="1.10.220.10:FF:000021">
    <property type="entry name" value="annexin D4"/>
    <property type="match status" value="1"/>
</dbReference>
<keyword evidence="2" id="KW-0677">Repeat</keyword>
<dbReference type="Proteomes" id="UP000257109">
    <property type="component" value="Unassembled WGS sequence"/>
</dbReference>
<evidence type="ECO:0000256" key="2">
    <source>
        <dbReference type="ARBA" id="ARBA00022737"/>
    </source>
</evidence>
<keyword evidence="4" id="KW-0041">Annexin</keyword>
<dbReference type="PANTHER" id="PTHR10502:SF196">
    <property type="entry name" value="ANNEXIN D4"/>
    <property type="match status" value="1"/>
</dbReference>
<dbReference type="SUPFAM" id="SSF47874">
    <property type="entry name" value="Annexin"/>
    <property type="match status" value="1"/>
</dbReference>
<dbReference type="OrthoDB" id="37886at2759"/>
<dbReference type="AlphaFoldDB" id="A0A371EP96"/>
<dbReference type="SMART" id="SM00335">
    <property type="entry name" value="ANX"/>
    <property type="match status" value="3"/>
</dbReference>
<dbReference type="GO" id="GO:0009408">
    <property type="term" value="P:response to heat"/>
    <property type="evidence" value="ECO:0007669"/>
    <property type="project" value="TreeGrafter"/>
</dbReference>
<name>A0A371EP96_MUCPR</name>
<keyword evidence="3" id="KW-0106">Calcium</keyword>
<dbReference type="GO" id="GO:0005544">
    <property type="term" value="F:calcium-dependent phospholipid binding"/>
    <property type="evidence" value="ECO:0007669"/>
    <property type="project" value="UniProtKB-KW"/>
</dbReference>
<comment type="caution">
    <text evidence="6">The sequence shown here is derived from an EMBL/GenBank/DDBJ whole genome shotgun (WGS) entry which is preliminary data.</text>
</comment>
<dbReference type="InterPro" id="IPR037104">
    <property type="entry name" value="Annexin_sf"/>
</dbReference>
<dbReference type="EMBL" id="QJKJ01012792">
    <property type="protein sequence ID" value="RDX67881.1"/>
    <property type="molecule type" value="Genomic_DNA"/>
</dbReference>
<gene>
    <name evidence="6" type="primary">ANN4</name>
    <name evidence="6" type="ORF">CR513_53191</name>
</gene>
<dbReference type="Pfam" id="PF00191">
    <property type="entry name" value="Annexin"/>
    <property type="match status" value="3"/>
</dbReference>
<organism evidence="6 7">
    <name type="scientific">Mucuna pruriens</name>
    <name type="common">Velvet bean</name>
    <name type="synonym">Dolichos pruriens</name>
    <dbReference type="NCBI Taxonomy" id="157652"/>
    <lineage>
        <taxon>Eukaryota</taxon>
        <taxon>Viridiplantae</taxon>
        <taxon>Streptophyta</taxon>
        <taxon>Embryophyta</taxon>
        <taxon>Tracheophyta</taxon>
        <taxon>Spermatophyta</taxon>
        <taxon>Magnoliopsida</taxon>
        <taxon>eudicotyledons</taxon>
        <taxon>Gunneridae</taxon>
        <taxon>Pentapetalae</taxon>
        <taxon>rosids</taxon>
        <taxon>fabids</taxon>
        <taxon>Fabales</taxon>
        <taxon>Fabaceae</taxon>
        <taxon>Papilionoideae</taxon>
        <taxon>50 kb inversion clade</taxon>
        <taxon>NPAAA clade</taxon>
        <taxon>indigoferoid/millettioid clade</taxon>
        <taxon>Phaseoleae</taxon>
        <taxon>Mucuna</taxon>
    </lineage>
</organism>
<dbReference type="InterPro" id="IPR001464">
    <property type="entry name" value="Annexin"/>
</dbReference>
<dbReference type="GO" id="GO:0005737">
    <property type="term" value="C:cytoplasm"/>
    <property type="evidence" value="ECO:0007669"/>
    <property type="project" value="TreeGrafter"/>
</dbReference>
<dbReference type="GO" id="GO:0009651">
    <property type="term" value="P:response to salt stress"/>
    <property type="evidence" value="ECO:0007669"/>
    <property type="project" value="TreeGrafter"/>
</dbReference>
<keyword evidence="7" id="KW-1185">Reference proteome</keyword>
<dbReference type="Gene3D" id="1.10.220.10">
    <property type="entry name" value="Annexin"/>
    <property type="match status" value="3"/>
</dbReference>
<dbReference type="GO" id="GO:0005886">
    <property type="term" value="C:plasma membrane"/>
    <property type="evidence" value="ECO:0007669"/>
    <property type="project" value="TreeGrafter"/>
</dbReference>
<evidence type="ECO:0000313" key="6">
    <source>
        <dbReference type="EMBL" id="RDX67881.1"/>
    </source>
</evidence>
<sequence>MAFNQELEAVIQAFSGHGVDEESLVTSLGKWDHLERESFRKKTPHLFTEDHERHFQRWDDHYVRLLKHEFVRFKNAVVLWTMHPWERDARLIKEALKKGPKAYGVVIEVACTRSAEELLGARKAYHSLFDHSIEEDLASHIHGIERKLLVALVSAYRYEGPKVKDDTAKSEAKILSNAIKNTHKKPLNEDDEVIRILATRSKPHLHAIYKHYKEISGKNLDEDLDDLRFKETVQCLCTPQIYFSKVLNAALKIDVDKNTKKSLTRVIVTRADIDMKEINAEYHNLYGVSLPQKVEEVARGNYKDFLLNLIPNFPWIVADHFSLLDASSSCIIIVTKTKVKSRRVEQSLYTSH</sequence>
<proteinExistence type="predicted"/>
<reference evidence="6" key="1">
    <citation type="submission" date="2018-05" db="EMBL/GenBank/DDBJ databases">
        <title>Draft genome of Mucuna pruriens seed.</title>
        <authorList>
            <person name="Nnadi N.E."/>
            <person name="Vos R."/>
            <person name="Hasami M.H."/>
            <person name="Devisetty U.K."/>
            <person name="Aguiy J.C."/>
        </authorList>
    </citation>
    <scope>NUCLEOTIDE SEQUENCE [LARGE SCALE GENOMIC DNA]</scope>
    <source>
        <strain evidence="6">JCA_2017</strain>
    </source>
</reference>
<evidence type="ECO:0000256" key="1">
    <source>
        <dbReference type="ARBA" id="ARBA00022723"/>
    </source>
</evidence>